<proteinExistence type="predicted"/>
<protein>
    <submittedName>
        <fullName evidence="1">Uncharacterized protein</fullName>
    </submittedName>
</protein>
<gene>
    <name evidence="1" type="ORF">pdam_00026039</name>
</gene>
<accession>A0A3M6TBS9</accession>
<organism evidence="1 2">
    <name type="scientific">Pocillopora damicornis</name>
    <name type="common">Cauliflower coral</name>
    <name type="synonym">Millepora damicornis</name>
    <dbReference type="NCBI Taxonomy" id="46731"/>
    <lineage>
        <taxon>Eukaryota</taxon>
        <taxon>Metazoa</taxon>
        <taxon>Cnidaria</taxon>
        <taxon>Anthozoa</taxon>
        <taxon>Hexacorallia</taxon>
        <taxon>Scleractinia</taxon>
        <taxon>Astrocoeniina</taxon>
        <taxon>Pocilloporidae</taxon>
        <taxon>Pocillopora</taxon>
    </lineage>
</organism>
<dbReference type="AlphaFoldDB" id="A0A3M6TBS9"/>
<feature type="non-terminal residue" evidence="1">
    <location>
        <position position="112"/>
    </location>
</feature>
<comment type="caution">
    <text evidence="1">The sequence shown here is derived from an EMBL/GenBank/DDBJ whole genome shotgun (WGS) entry which is preliminary data.</text>
</comment>
<evidence type="ECO:0000313" key="2">
    <source>
        <dbReference type="Proteomes" id="UP000275408"/>
    </source>
</evidence>
<dbReference type="EMBL" id="RCHS01003933">
    <property type="protein sequence ID" value="RMX38857.1"/>
    <property type="molecule type" value="Genomic_DNA"/>
</dbReference>
<evidence type="ECO:0000313" key="1">
    <source>
        <dbReference type="EMBL" id="RMX38857.1"/>
    </source>
</evidence>
<keyword evidence="2" id="KW-1185">Reference proteome</keyword>
<reference evidence="1 2" key="1">
    <citation type="journal article" date="2018" name="Sci. Rep.">
        <title>Comparative analysis of the Pocillopora damicornis genome highlights role of immune system in coral evolution.</title>
        <authorList>
            <person name="Cunning R."/>
            <person name="Bay R.A."/>
            <person name="Gillette P."/>
            <person name="Baker A.C."/>
            <person name="Traylor-Knowles N."/>
        </authorList>
    </citation>
    <scope>NUCLEOTIDE SEQUENCE [LARGE SCALE GENOMIC DNA]</scope>
    <source>
        <strain evidence="1">RSMAS</strain>
        <tissue evidence="1">Whole animal</tissue>
    </source>
</reference>
<name>A0A3M6TBS9_POCDA</name>
<dbReference type="Proteomes" id="UP000275408">
    <property type="component" value="Unassembled WGS sequence"/>
</dbReference>
<sequence>MLFFSRWTGTATAHTSKFVGIQLKKKHLRDVGVSQTCVSSEMELILARIGLFGDYEGRDFTMYLKYRAQLGVRFRPSGSILLIKIGDIKWERCESADGRRNQSWWRVFLVAA</sequence>